<dbReference type="STRING" id="76123.AS203_06870"/>
<feature type="compositionally biased region" description="Basic and acidic residues" evidence="1">
    <location>
        <begin position="212"/>
        <end position="224"/>
    </location>
</feature>
<keyword evidence="3" id="KW-1185">Reference proteome</keyword>
<feature type="region of interest" description="Disordered" evidence="1">
    <location>
        <begin position="201"/>
        <end position="224"/>
    </location>
</feature>
<gene>
    <name evidence="2" type="ORF">AS203_06870</name>
</gene>
<protein>
    <submittedName>
        <fullName evidence="2">Uncharacterized protein</fullName>
    </submittedName>
</protein>
<organism evidence="2 3">
    <name type="scientific">Hoylesella enoeca</name>
    <dbReference type="NCBI Taxonomy" id="76123"/>
    <lineage>
        <taxon>Bacteria</taxon>
        <taxon>Pseudomonadati</taxon>
        <taxon>Bacteroidota</taxon>
        <taxon>Bacteroidia</taxon>
        <taxon>Bacteroidales</taxon>
        <taxon>Prevotellaceae</taxon>
        <taxon>Hoylesella</taxon>
    </lineage>
</organism>
<sequence>MTAVDKQKLHLTDDLLTTWSRCLELETDINKQAVATTQTDRMKALDKQRDDLLTNLFGVVRVQQKSPVEAIRNAAKELDKALGIYTGIQFKSADDETADIRGMLKDLKRFAGEVIVLGLTPVTTKLATLNDEFQQVYKTRQEKTMDLKLPSSKEVRAQTDAVFSVICLYIEASYVFATTKEGHALIERLVDRMNQEADRFKATHKQSVAQKKKGDGEKKPSTNKKTVEKLLPAFEQENGFAPGTLSLTGKTAKDEDGAKLYELKSASGDTFWVKIEDGKLVKVEKAS</sequence>
<name>A0A0S2KL60_9BACT</name>
<proteinExistence type="predicted"/>
<dbReference type="Pfam" id="PF19775">
    <property type="entry name" value="DUF6261"/>
    <property type="match status" value="1"/>
</dbReference>
<evidence type="ECO:0000313" key="3">
    <source>
        <dbReference type="Proteomes" id="UP000056252"/>
    </source>
</evidence>
<dbReference type="EMBL" id="CP013195">
    <property type="protein sequence ID" value="ALO48835.1"/>
    <property type="molecule type" value="Genomic_DNA"/>
</dbReference>
<dbReference type="InterPro" id="IPR046228">
    <property type="entry name" value="DUF6261"/>
</dbReference>
<dbReference type="Proteomes" id="UP000056252">
    <property type="component" value="Chromosome"/>
</dbReference>
<dbReference type="AlphaFoldDB" id="A0A0S2KL60"/>
<evidence type="ECO:0000256" key="1">
    <source>
        <dbReference type="SAM" id="MobiDB-lite"/>
    </source>
</evidence>
<accession>A0A0S2KL60</accession>
<evidence type="ECO:0000313" key="2">
    <source>
        <dbReference type="EMBL" id="ALO48835.1"/>
    </source>
</evidence>
<reference evidence="3" key="1">
    <citation type="submission" date="2015-11" db="EMBL/GenBank/DDBJ databases">
        <authorList>
            <person name="Holder M.E."/>
            <person name="Ajami N.J."/>
            <person name="Petrosino J.F."/>
        </authorList>
    </citation>
    <scope>NUCLEOTIDE SEQUENCE [LARGE SCALE GENOMIC DNA]</scope>
    <source>
        <strain evidence="3">F0113</strain>
    </source>
</reference>
<dbReference type="KEGG" id="peo:AS203_06870"/>